<gene>
    <name evidence="9" type="ORF">CP967_33450</name>
</gene>
<dbReference type="Pfam" id="PF05231">
    <property type="entry name" value="MASE1"/>
    <property type="match status" value="1"/>
</dbReference>
<feature type="transmembrane region" description="Helical" evidence="7">
    <location>
        <begin position="268"/>
        <end position="289"/>
    </location>
</feature>
<keyword evidence="4 7" id="KW-1133">Transmembrane helix</keyword>
<evidence type="ECO:0000313" key="10">
    <source>
        <dbReference type="Proteomes" id="UP000326178"/>
    </source>
</evidence>
<feature type="transmembrane region" description="Helical" evidence="7">
    <location>
        <begin position="12"/>
        <end position="29"/>
    </location>
</feature>
<evidence type="ECO:0000259" key="8">
    <source>
        <dbReference type="Pfam" id="PF05231"/>
    </source>
</evidence>
<dbReference type="AlphaFoldDB" id="A0A5J6FJS1"/>
<evidence type="ECO:0000313" key="9">
    <source>
        <dbReference type="EMBL" id="QEU76231.1"/>
    </source>
</evidence>
<evidence type="ECO:0000256" key="7">
    <source>
        <dbReference type="SAM" id="Phobius"/>
    </source>
</evidence>
<reference evidence="9 10" key="1">
    <citation type="submission" date="2017-09" db="EMBL/GenBank/DDBJ databases">
        <authorList>
            <person name="Lee N."/>
            <person name="Cho B.-K."/>
        </authorList>
    </citation>
    <scope>NUCLEOTIDE SEQUENCE [LARGE SCALE GENOMIC DNA]</scope>
    <source>
        <strain evidence="9 10">ATCC 12769</strain>
    </source>
</reference>
<proteinExistence type="predicted"/>
<feature type="region of interest" description="Disordered" evidence="6">
    <location>
        <begin position="314"/>
        <end position="335"/>
    </location>
</feature>
<comment type="subcellular location">
    <subcellularLocation>
        <location evidence="1">Cell membrane</location>
        <topology evidence="1">Multi-pass membrane protein</topology>
    </subcellularLocation>
</comment>
<dbReference type="InterPro" id="IPR007895">
    <property type="entry name" value="MASE1"/>
</dbReference>
<feature type="transmembrane region" description="Helical" evidence="7">
    <location>
        <begin position="70"/>
        <end position="87"/>
    </location>
</feature>
<keyword evidence="3 7" id="KW-0812">Transmembrane</keyword>
<evidence type="ECO:0000256" key="4">
    <source>
        <dbReference type="ARBA" id="ARBA00022989"/>
    </source>
</evidence>
<dbReference type="KEGG" id="snk:CP967_33450"/>
<feature type="transmembrane region" description="Helical" evidence="7">
    <location>
        <begin position="124"/>
        <end position="149"/>
    </location>
</feature>
<feature type="domain" description="MASE1" evidence="8">
    <location>
        <begin position="21"/>
        <end position="294"/>
    </location>
</feature>
<evidence type="ECO:0000256" key="1">
    <source>
        <dbReference type="ARBA" id="ARBA00004651"/>
    </source>
</evidence>
<dbReference type="EMBL" id="CP023702">
    <property type="protein sequence ID" value="QEU76231.1"/>
    <property type="molecule type" value="Genomic_DNA"/>
</dbReference>
<keyword evidence="10" id="KW-1185">Reference proteome</keyword>
<organism evidence="9 10">
    <name type="scientific">Streptomyces nitrosporeus</name>
    <dbReference type="NCBI Taxonomy" id="28894"/>
    <lineage>
        <taxon>Bacteria</taxon>
        <taxon>Bacillati</taxon>
        <taxon>Actinomycetota</taxon>
        <taxon>Actinomycetes</taxon>
        <taxon>Kitasatosporales</taxon>
        <taxon>Streptomycetaceae</taxon>
        <taxon>Streptomyces</taxon>
    </lineage>
</organism>
<dbReference type="GO" id="GO:0005886">
    <property type="term" value="C:plasma membrane"/>
    <property type="evidence" value="ECO:0007669"/>
    <property type="project" value="UniProtKB-SubCell"/>
</dbReference>
<dbReference type="OrthoDB" id="4137374at2"/>
<keyword evidence="5 7" id="KW-0472">Membrane</keyword>
<evidence type="ECO:0000256" key="3">
    <source>
        <dbReference type="ARBA" id="ARBA00022692"/>
    </source>
</evidence>
<keyword evidence="2" id="KW-1003">Cell membrane</keyword>
<feature type="transmembrane region" description="Helical" evidence="7">
    <location>
        <begin position="161"/>
        <end position="182"/>
    </location>
</feature>
<feature type="transmembrane region" description="Helical" evidence="7">
    <location>
        <begin position="49"/>
        <end position="65"/>
    </location>
</feature>
<protein>
    <recommendedName>
        <fullName evidence="8">MASE1 domain-containing protein</fullName>
    </recommendedName>
</protein>
<name>A0A5J6FJS1_9ACTN</name>
<evidence type="ECO:0000256" key="6">
    <source>
        <dbReference type="SAM" id="MobiDB-lite"/>
    </source>
</evidence>
<feature type="transmembrane region" description="Helical" evidence="7">
    <location>
        <begin position="194"/>
        <end position="212"/>
    </location>
</feature>
<evidence type="ECO:0000256" key="5">
    <source>
        <dbReference type="ARBA" id="ARBA00023136"/>
    </source>
</evidence>
<dbReference type="Proteomes" id="UP000326178">
    <property type="component" value="Chromosome"/>
</dbReference>
<evidence type="ECO:0000256" key="2">
    <source>
        <dbReference type="ARBA" id="ARBA00022475"/>
    </source>
</evidence>
<accession>A0A5J6FJS1</accession>
<feature type="transmembrane region" description="Helical" evidence="7">
    <location>
        <begin position="93"/>
        <end position="112"/>
    </location>
</feature>
<sequence length="335" mass="35094">MRHVIRSEETRRRAVSVLWMLGITGAYYAAGRIGLLRPVSVEGSVVTPLWPPTGIALAALLWLGLRAWPAIAAGALLSVATLSGSLAPPGAAIALGNTLAPVCACLALRAVGFRQELDRLRDGVALVFLGAMGGMLISSAVGAVTLLLTGDLDRSHFWPVWSAWWAGDAMGVLTVTPLLLVMRRARWPRLGDRWLEASALAVVATGITLLATRGTLSMLYLVFPVLVCAALRFQLAGSAPCALLMSVMAIVAGADGVGPFAGHSVLEVMLNLSVLNGCIALTGLLLAAVTTEQHNIRRETELACEELAALVEELAPRPDTRGLPDGPEGPPPARG</sequence>